<feature type="domain" description="Bromo" evidence="4">
    <location>
        <begin position="22"/>
        <end position="93"/>
    </location>
</feature>
<feature type="compositionally biased region" description="Basic residues" evidence="3">
    <location>
        <begin position="491"/>
        <end position="518"/>
    </location>
</feature>
<dbReference type="EMBL" id="MBAD02002352">
    <property type="protein sequence ID" value="RLN48119.1"/>
    <property type="molecule type" value="Genomic_DNA"/>
</dbReference>
<dbReference type="InterPro" id="IPR036427">
    <property type="entry name" value="Bromodomain-like_sf"/>
</dbReference>
<dbReference type="EMBL" id="MBDO02000237">
    <property type="protein sequence ID" value="RLN59089.1"/>
    <property type="molecule type" value="Genomic_DNA"/>
</dbReference>
<evidence type="ECO:0000259" key="4">
    <source>
        <dbReference type="PROSITE" id="PS50014"/>
    </source>
</evidence>
<gene>
    <name evidence="5" type="ORF">BBJ29_004176</name>
    <name evidence="6" type="ORF">BBP00_00006685</name>
</gene>
<dbReference type="InterPro" id="IPR018359">
    <property type="entry name" value="Bromodomain_CS"/>
</dbReference>
<dbReference type="Pfam" id="PF00439">
    <property type="entry name" value="Bromodomain"/>
    <property type="match status" value="4"/>
</dbReference>
<dbReference type="GO" id="GO:0006355">
    <property type="term" value="P:regulation of DNA-templated transcription"/>
    <property type="evidence" value="ECO:0007669"/>
    <property type="project" value="TreeGrafter"/>
</dbReference>
<feature type="domain" description="Bromo" evidence="4">
    <location>
        <begin position="231"/>
        <end position="299"/>
    </location>
</feature>
<dbReference type="Proteomes" id="UP000277300">
    <property type="component" value="Unassembled WGS sequence"/>
</dbReference>
<feature type="region of interest" description="Disordered" evidence="3">
    <location>
        <begin position="484"/>
        <end position="538"/>
    </location>
</feature>
<accession>A0A3F2RK95</accession>
<dbReference type="PROSITE" id="PS50014">
    <property type="entry name" value="BROMODOMAIN_2"/>
    <property type="match status" value="4"/>
</dbReference>
<reference evidence="7 8" key="1">
    <citation type="submission" date="2018-07" db="EMBL/GenBank/DDBJ databases">
        <title>Genome sequencing of oomycete isolates from Chile give support for New Zealand origin for Phytophthora kernoviae and make available the first Nothophytophthora sp. genome.</title>
        <authorList>
            <person name="Studholme D.J."/>
            <person name="Sanfuentes E."/>
            <person name="Panda P."/>
            <person name="Hill R."/>
            <person name="Sambles C."/>
            <person name="Grant M."/>
            <person name="Williams N.M."/>
            <person name="Mcdougal R.L."/>
        </authorList>
    </citation>
    <scope>NUCLEOTIDE SEQUENCE [LARGE SCALE GENOMIC DNA]</scope>
    <source>
        <strain evidence="6">Chile6</strain>
        <strain evidence="5">Chile7</strain>
    </source>
</reference>
<feature type="domain" description="Bromo" evidence="4">
    <location>
        <begin position="365"/>
        <end position="435"/>
    </location>
</feature>
<dbReference type="PANTHER" id="PTHR22880:SF225">
    <property type="entry name" value="BROMODOMAIN-CONTAINING PROTEIN BET-1-RELATED"/>
    <property type="match status" value="1"/>
</dbReference>
<feature type="domain" description="Bromo" evidence="4">
    <location>
        <begin position="126"/>
        <end position="185"/>
    </location>
</feature>
<dbReference type="Gene3D" id="1.20.920.10">
    <property type="entry name" value="Bromodomain-like"/>
    <property type="match status" value="4"/>
</dbReference>
<name>A0A3F2RK95_9STRA</name>
<dbReference type="CDD" id="cd04369">
    <property type="entry name" value="Bromodomain"/>
    <property type="match status" value="3"/>
</dbReference>
<evidence type="ECO:0000313" key="5">
    <source>
        <dbReference type="EMBL" id="RLN48119.1"/>
    </source>
</evidence>
<dbReference type="GO" id="GO:0000785">
    <property type="term" value="C:chromatin"/>
    <property type="evidence" value="ECO:0007669"/>
    <property type="project" value="TreeGrafter"/>
</dbReference>
<dbReference type="AlphaFoldDB" id="A0A3F2RK95"/>
<dbReference type="GO" id="GO:0006338">
    <property type="term" value="P:chromatin remodeling"/>
    <property type="evidence" value="ECO:0007669"/>
    <property type="project" value="TreeGrafter"/>
</dbReference>
<keyword evidence="1 2" id="KW-0103">Bromodomain</keyword>
<evidence type="ECO:0000256" key="1">
    <source>
        <dbReference type="ARBA" id="ARBA00023117"/>
    </source>
</evidence>
<evidence type="ECO:0000256" key="2">
    <source>
        <dbReference type="PROSITE-ProRule" id="PRU00035"/>
    </source>
</evidence>
<dbReference type="PRINTS" id="PR00503">
    <property type="entry name" value="BROMODOMAIN"/>
</dbReference>
<evidence type="ECO:0000313" key="8">
    <source>
        <dbReference type="Proteomes" id="UP000284657"/>
    </source>
</evidence>
<dbReference type="PANTHER" id="PTHR22880">
    <property type="entry name" value="FALZ-RELATED BROMODOMAIN-CONTAINING PROTEINS"/>
    <property type="match status" value="1"/>
</dbReference>
<evidence type="ECO:0000313" key="6">
    <source>
        <dbReference type="EMBL" id="RLN59089.1"/>
    </source>
</evidence>
<proteinExistence type="predicted"/>
<sequence>MISEAAHAECVRLLELLTNPRVQESWSWVFMTPVNIPGYEKVVKKPMDLGTIKKNLGSKPSRCRFKSHEKFARDVRLVFNNALVYNKDDQDVKGSVYAAAQHLLRVFETAYAKAIESVFKADDAAPVDLSHFPDYRVKVPHRMHLYGVQKKLRSGSYATMDAFAYDMRLIFSNCLVYNSDVILSKVMRNHAVILMKLFESQFAKIGGTWPGIPERWKCHQIIHDILAHRTDGQETAQWFKFPVESYYDSPDQIPYGYYDTVKEPMDIGTVSSRLHLGEYKRTSEFIAGMKLVFDNCIRYWKLDPQGQTTSVTEREKVKKKSSKSSKLSKSSKSARESGGALPEKEICLGIMKLLRAHKMKGFRGIEIKTAGPFLTAVDTTKYPDYLKIVSEPMDFAKIERKLKSDRYGSVDEFSADVHLIFSNCHKYNSDPVEGADIRAMATNLRNYFAELCNEKLGPLDASVVSSSGVSKDISPTIATNEVMLSPEELKRLKKEKREKKKKDKKEKKKKKDKKREKKDKKERSKSSSSGTQVRNEQTVHCRQDFVSVFA</sequence>
<evidence type="ECO:0000256" key="3">
    <source>
        <dbReference type="SAM" id="MobiDB-lite"/>
    </source>
</evidence>
<evidence type="ECO:0000313" key="7">
    <source>
        <dbReference type="Proteomes" id="UP000277300"/>
    </source>
</evidence>
<protein>
    <recommendedName>
        <fullName evidence="4">Bromo domain-containing protein</fullName>
    </recommendedName>
</protein>
<dbReference type="GO" id="GO:0005634">
    <property type="term" value="C:nucleus"/>
    <property type="evidence" value="ECO:0007669"/>
    <property type="project" value="TreeGrafter"/>
</dbReference>
<dbReference type="InterPro" id="IPR050935">
    <property type="entry name" value="Bromo_chromatin_reader"/>
</dbReference>
<dbReference type="PROSITE" id="PS00633">
    <property type="entry name" value="BROMODOMAIN_1"/>
    <property type="match status" value="1"/>
</dbReference>
<dbReference type="OrthoDB" id="21449at2759"/>
<dbReference type="SMART" id="SM00297">
    <property type="entry name" value="BROMO"/>
    <property type="match status" value="4"/>
</dbReference>
<dbReference type="InterPro" id="IPR001487">
    <property type="entry name" value="Bromodomain"/>
</dbReference>
<feature type="region of interest" description="Disordered" evidence="3">
    <location>
        <begin position="310"/>
        <end position="338"/>
    </location>
</feature>
<dbReference type="Proteomes" id="UP000284657">
    <property type="component" value="Unassembled WGS sequence"/>
</dbReference>
<dbReference type="SUPFAM" id="SSF47370">
    <property type="entry name" value="Bromodomain"/>
    <property type="match status" value="4"/>
</dbReference>
<comment type="caution">
    <text evidence="6">The sequence shown here is derived from an EMBL/GenBank/DDBJ whole genome shotgun (WGS) entry which is preliminary data.</text>
</comment>
<organism evidence="6 7">
    <name type="scientific">Phytophthora kernoviae</name>
    <dbReference type="NCBI Taxonomy" id="325452"/>
    <lineage>
        <taxon>Eukaryota</taxon>
        <taxon>Sar</taxon>
        <taxon>Stramenopiles</taxon>
        <taxon>Oomycota</taxon>
        <taxon>Peronosporomycetes</taxon>
        <taxon>Peronosporales</taxon>
        <taxon>Peronosporaceae</taxon>
        <taxon>Phytophthora</taxon>
    </lineage>
</organism>